<feature type="region of interest" description="Disordered" evidence="1">
    <location>
        <begin position="54"/>
        <end position="86"/>
    </location>
</feature>
<dbReference type="Proteomes" id="UP000466966">
    <property type="component" value="Unassembled WGS sequence"/>
</dbReference>
<feature type="compositionally biased region" description="Basic residues" evidence="1">
    <location>
        <begin position="54"/>
        <end position="73"/>
    </location>
</feature>
<dbReference type="RefSeq" id="WP_160770041.1">
    <property type="nucleotide sequence ID" value="NZ_WTYV01000001.1"/>
</dbReference>
<organism evidence="2 3">
    <name type="scientific">Alteraurantiacibacter buctensis</name>
    <dbReference type="NCBI Taxonomy" id="1503981"/>
    <lineage>
        <taxon>Bacteria</taxon>
        <taxon>Pseudomonadati</taxon>
        <taxon>Pseudomonadota</taxon>
        <taxon>Alphaproteobacteria</taxon>
        <taxon>Sphingomonadales</taxon>
        <taxon>Erythrobacteraceae</taxon>
        <taxon>Alteraurantiacibacter</taxon>
    </lineage>
</organism>
<sequence>MTDEQPQEPAAPPPLPDQAEMTAQDLARAILDRRITRPRITSVRRLAEALLAKKAGKGKKKAKKADKKVRKLAKIPGQKGLGQNGR</sequence>
<reference evidence="2 3" key="1">
    <citation type="submission" date="2019-12" db="EMBL/GenBank/DDBJ databases">
        <title>Genomic-based taxomic classification of the family Erythrobacteraceae.</title>
        <authorList>
            <person name="Xu L."/>
        </authorList>
    </citation>
    <scope>NUCLEOTIDE SEQUENCE [LARGE SCALE GENOMIC DNA]</scope>
    <source>
        <strain evidence="2 3">M0322</strain>
    </source>
</reference>
<accession>A0A844YUA7</accession>
<name>A0A844YUA7_9SPHN</name>
<feature type="region of interest" description="Disordered" evidence="1">
    <location>
        <begin position="1"/>
        <end position="22"/>
    </location>
</feature>
<comment type="caution">
    <text evidence="2">The sequence shown here is derived from an EMBL/GenBank/DDBJ whole genome shotgun (WGS) entry which is preliminary data.</text>
</comment>
<gene>
    <name evidence="2" type="ORF">GRI99_00360</name>
</gene>
<protein>
    <submittedName>
        <fullName evidence="2">Uncharacterized protein</fullName>
    </submittedName>
</protein>
<evidence type="ECO:0000256" key="1">
    <source>
        <dbReference type="SAM" id="MobiDB-lite"/>
    </source>
</evidence>
<evidence type="ECO:0000313" key="2">
    <source>
        <dbReference type="EMBL" id="MXO70084.1"/>
    </source>
</evidence>
<dbReference type="AlphaFoldDB" id="A0A844YUA7"/>
<evidence type="ECO:0000313" key="3">
    <source>
        <dbReference type="Proteomes" id="UP000466966"/>
    </source>
</evidence>
<keyword evidence="3" id="KW-1185">Reference proteome</keyword>
<proteinExistence type="predicted"/>
<dbReference type="EMBL" id="WTYV01000001">
    <property type="protein sequence ID" value="MXO70084.1"/>
    <property type="molecule type" value="Genomic_DNA"/>
</dbReference>